<evidence type="ECO:0000313" key="2">
    <source>
        <dbReference type="EMBL" id="QIS16208.1"/>
    </source>
</evidence>
<keyword evidence="1" id="KW-0812">Transmembrane</keyword>
<keyword evidence="1" id="KW-0472">Membrane</keyword>
<dbReference type="Proteomes" id="UP000503540">
    <property type="component" value="Chromosome"/>
</dbReference>
<feature type="transmembrane region" description="Helical" evidence="1">
    <location>
        <begin position="33"/>
        <end position="54"/>
    </location>
</feature>
<dbReference type="KEGG" id="nah:F5544_41995"/>
<proteinExistence type="predicted"/>
<reference evidence="2 3" key="1">
    <citation type="journal article" date="2019" name="ACS Chem. Biol.">
        <title>Identification and Mobilization of a Cryptic Antibiotic Biosynthesis Gene Locus from a Human-Pathogenic Nocardia Isolate.</title>
        <authorList>
            <person name="Herisse M."/>
            <person name="Ishida K."/>
            <person name="Porter J.L."/>
            <person name="Howden B."/>
            <person name="Hertweck C."/>
            <person name="Stinear T.P."/>
            <person name="Pidot S.J."/>
        </authorList>
    </citation>
    <scope>NUCLEOTIDE SEQUENCE [LARGE SCALE GENOMIC DNA]</scope>
    <source>
        <strain evidence="2 3">AUSMDU00012717</strain>
    </source>
</reference>
<dbReference type="AlphaFoldDB" id="A0A6G9YSM2"/>
<gene>
    <name evidence="2" type="ORF">F5544_41995</name>
</gene>
<protein>
    <submittedName>
        <fullName evidence="2">Uncharacterized protein</fullName>
    </submittedName>
</protein>
<dbReference type="RefSeq" id="WP_167478323.1">
    <property type="nucleotide sequence ID" value="NZ_CP046172.1"/>
</dbReference>
<sequence>MAIEDKPKWVWRVAFGLAAPAAVVASFDISWAALAFVILVVIGFAALAIDIAGYDQIARRLRFWDS</sequence>
<organism evidence="2 3">
    <name type="scientific">Nocardia arthritidis</name>
    <dbReference type="NCBI Taxonomy" id="228602"/>
    <lineage>
        <taxon>Bacteria</taxon>
        <taxon>Bacillati</taxon>
        <taxon>Actinomycetota</taxon>
        <taxon>Actinomycetes</taxon>
        <taxon>Mycobacteriales</taxon>
        <taxon>Nocardiaceae</taxon>
        <taxon>Nocardia</taxon>
    </lineage>
</organism>
<keyword evidence="3" id="KW-1185">Reference proteome</keyword>
<feature type="transmembrane region" description="Helical" evidence="1">
    <location>
        <begin position="9"/>
        <end position="27"/>
    </location>
</feature>
<name>A0A6G9YSM2_9NOCA</name>
<accession>A0A6G9YSM2</accession>
<evidence type="ECO:0000256" key="1">
    <source>
        <dbReference type="SAM" id="Phobius"/>
    </source>
</evidence>
<evidence type="ECO:0000313" key="3">
    <source>
        <dbReference type="Proteomes" id="UP000503540"/>
    </source>
</evidence>
<keyword evidence="1" id="KW-1133">Transmembrane helix</keyword>
<dbReference type="EMBL" id="CP046172">
    <property type="protein sequence ID" value="QIS16208.1"/>
    <property type="molecule type" value="Genomic_DNA"/>
</dbReference>